<keyword evidence="8" id="KW-0472">Membrane</keyword>
<dbReference type="FunFam" id="3.60.10.10:FF:000004">
    <property type="entry name" value="Type II inositol 1,4,5-trisphosphate 5-phosphatase"/>
    <property type="match status" value="1"/>
</dbReference>
<keyword evidence="6" id="KW-0378">Hydrolase</keyword>
<proteinExistence type="evidence at transcript level"/>
<evidence type="ECO:0000256" key="9">
    <source>
        <dbReference type="ARBA" id="ARBA00023329"/>
    </source>
</evidence>
<evidence type="ECO:0000256" key="3">
    <source>
        <dbReference type="ARBA" id="ARBA00005910"/>
    </source>
</evidence>
<dbReference type="InterPro" id="IPR013783">
    <property type="entry name" value="Ig-like_fold"/>
</dbReference>
<dbReference type="Gene3D" id="3.60.10.10">
    <property type="entry name" value="Endonuclease/exonuclease/phosphatase"/>
    <property type="match status" value="1"/>
</dbReference>
<dbReference type="SMART" id="SM00128">
    <property type="entry name" value="IPPc"/>
    <property type="match status" value="1"/>
</dbReference>
<evidence type="ECO:0000256" key="10">
    <source>
        <dbReference type="SAM" id="MobiDB-lite"/>
    </source>
</evidence>
<reference evidence="12" key="1">
    <citation type="submission" date="2020-04" db="EMBL/GenBank/DDBJ databases">
        <authorList>
            <person name="Neveu A P."/>
        </authorList>
    </citation>
    <scope>NUCLEOTIDE SEQUENCE</scope>
    <source>
        <tissue evidence="12">Whole embryo</tissue>
    </source>
</reference>
<feature type="compositionally biased region" description="Polar residues" evidence="10">
    <location>
        <begin position="57"/>
        <end position="70"/>
    </location>
</feature>
<dbReference type="SUPFAM" id="SSF56219">
    <property type="entry name" value="DNase I-like"/>
    <property type="match status" value="1"/>
</dbReference>
<evidence type="ECO:0000256" key="5">
    <source>
        <dbReference type="ARBA" id="ARBA00022753"/>
    </source>
</evidence>
<dbReference type="Gene3D" id="1.10.555.10">
    <property type="entry name" value="Rho GTPase activation protein"/>
    <property type="match status" value="1"/>
</dbReference>
<dbReference type="AlphaFoldDB" id="A0A6F9DN42"/>
<organism evidence="12">
    <name type="scientific">Phallusia mammillata</name>
    <dbReference type="NCBI Taxonomy" id="59560"/>
    <lineage>
        <taxon>Eukaryota</taxon>
        <taxon>Metazoa</taxon>
        <taxon>Chordata</taxon>
        <taxon>Tunicata</taxon>
        <taxon>Ascidiacea</taxon>
        <taxon>Phlebobranchia</taxon>
        <taxon>Ascidiidae</taxon>
        <taxon>Phallusia</taxon>
    </lineage>
</organism>
<dbReference type="CDD" id="cd09093">
    <property type="entry name" value="INPP5c_INPP5B"/>
    <property type="match status" value="1"/>
</dbReference>
<dbReference type="PANTHER" id="PTHR11200:SF300">
    <property type="entry name" value="TYPE II INOSITOL 1,4,5-TRISPHOSPHATE 5-PHOSPHATASE"/>
    <property type="match status" value="1"/>
</dbReference>
<dbReference type="EMBL" id="LR788687">
    <property type="protein sequence ID" value="CAB3264549.1"/>
    <property type="molecule type" value="mRNA"/>
</dbReference>
<dbReference type="InterPro" id="IPR048869">
    <property type="entry name" value="OCRL-1_2_ASH"/>
</dbReference>
<gene>
    <name evidence="12" type="primary">Ocrl-001</name>
</gene>
<dbReference type="FunFam" id="1.10.555.10:FF:000012">
    <property type="entry name" value="Putative inositol polyphosphate 5-phosphatase OCRL-1"/>
    <property type="match status" value="1"/>
</dbReference>
<dbReference type="Pfam" id="PF00620">
    <property type="entry name" value="RhoGAP"/>
    <property type="match status" value="1"/>
</dbReference>
<dbReference type="GO" id="GO:0030670">
    <property type="term" value="C:phagocytic vesicle membrane"/>
    <property type="evidence" value="ECO:0007669"/>
    <property type="project" value="UniProtKB-SubCell"/>
</dbReference>
<protein>
    <recommendedName>
        <fullName evidence="4">phosphoinositide 5-phosphatase</fullName>
        <ecNumber evidence="4">3.1.3.36</ecNumber>
    </recommendedName>
</protein>
<evidence type="ECO:0000256" key="2">
    <source>
        <dbReference type="ARBA" id="ARBA00004580"/>
    </source>
</evidence>
<feature type="compositionally biased region" description="Basic and acidic residues" evidence="10">
    <location>
        <begin position="146"/>
        <end position="157"/>
    </location>
</feature>
<accession>A0A6F9DN42</accession>
<comment type="subcellular location">
    <subcellularLocation>
        <location evidence="2">Cytoplasmic vesicle</location>
        <location evidence="2">Phagosome membrane</location>
    </subcellularLocation>
    <subcellularLocation>
        <location evidence="1">Early endosome membrane</location>
    </subcellularLocation>
</comment>
<evidence type="ECO:0000256" key="4">
    <source>
        <dbReference type="ARBA" id="ARBA00013044"/>
    </source>
</evidence>
<comment type="similarity">
    <text evidence="3">Belongs to the inositol 1,4,5-trisphosphate 5-phosphatase type II family.</text>
</comment>
<dbReference type="PROSITE" id="PS50238">
    <property type="entry name" value="RHOGAP"/>
    <property type="match status" value="1"/>
</dbReference>
<feature type="region of interest" description="Disordered" evidence="10">
    <location>
        <begin position="29"/>
        <end position="125"/>
    </location>
</feature>
<evidence type="ECO:0000256" key="7">
    <source>
        <dbReference type="ARBA" id="ARBA00023098"/>
    </source>
</evidence>
<keyword evidence="7" id="KW-0443">Lipid metabolism</keyword>
<name>A0A6F9DN42_9ASCI</name>
<dbReference type="Pfam" id="PF22669">
    <property type="entry name" value="Exo_endo_phos2"/>
    <property type="match status" value="1"/>
</dbReference>
<keyword evidence="5" id="KW-0967">Endosome</keyword>
<dbReference type="SMART" id="SM00324">
    <property type="entry name" value="RhoGAP"/>
    <property type="match status" value="1"/>
</dbReference>
<feature type="compositionally biased region" description="Polar residues" evidence="10">
    <location>
        <begin position="92"/>
        <end position="110"/>
    </location>
</feature>
<keyword evidence="9" id="KW-0968">Cytoplasmic vesicle</keyword>
<dbReference type="GO" id="GO:0046856">
    <property type="term" value="P:phosphatidylinositol dephosphorylation"/>
    <property type="evidence" value="ECO:0007669"/>
    <property type="project" value="InterPro"/>
</dbReference>
<dbReference type="InterPro" id="IPR008936">
    <property type="entry name" value="Rho_GTPase_activation_prot"/>
</dbReference>
<dbReference type="EC" id="3.1.3.36" evidence="4"/>
<dbReference type="InterPro" id="IPR037793">
    <property type="entry name" value="OCRL1/INPP5B_INPP5c"/>
</dbReference>
<evidence type="ECO:0000256" key="6">
    <source>
        <dbReference type="ARBA" id="ARBA00022801"/>
    </source>
</evidence>
<evidence type="ECO:0000256" key="1">
    <source>
        <dbReference type="ARBA" id="ARBA00004146"/>
    </source>
</evidence>
<sequence length="887" mass="101256">MESTSSNNHINASQIDNLIELTENHKVNDLSEFDPLANEKPTQPKRPVRPPPPPPTNRGSTQIQASTNRISTHAPVRAPPPPPSPRSHTVSGTSSESVLLKFNENSSAITKQPARNPVSRSDLGSFKNKSASFVSYLSSNENDNHVAEEMQERKLENRSASSPDVTHIGNSQFVKFEPFDGASGHNEMATKFIGQREQLMQLLMAKRQDDYTKREPFRIFAGTWNVNGQFPTQELDPWVGCDEEPPDIYLVGFQELDLSKEAFVFAESAREEEWLKCVKHSLHPKAKYRLIKLNRLVGMMLLVFAQERHVPHITNVIAHQVGTGLLGKMGNKGGVGVRFDIHSSTICVVNSHLAAHSEEVQRRNQDYSDICQRMRFADPQAETNCTVLQHDVLIWLGDLNYRIDHMLPDLVKELIEDQHYKPLLENDQLLVQRRVGSVFKGFEEGDLTFRPTYKYNPGTDQWDTSEKCRMPAWCDRILWRESALQQNANSSKKPFKAVNLLKYRSHPALKISDHKPVSALFKLDVKIIDQEKYRKVYEEEIRRLDRLENEWLPTMALSNHTLDFGVVKFQCPSLQTVELHNTGQTPCHFEFIGKLGDSNFCKPWLTVSKPKGYVMPGEKVELEFEVYVNKNTAPMLNRGQEGMDDILILHLVGGKDFFITLTGKYSPSCFGTSIEALCRMNKPITLVEQKEIARLSTIRAVGENQLNTLEKSLQVPKELWWILDHLHKHARHQPDLFQQPGLHQEFQKIQESLDSTLPTNKTTLPGSNHSVAEALLLFLEALPEPVIPFQYYTPCLEVAENLDLAKELLKTMSSRHRSVFYYLLAFLQELLKYKDENNLNDHLLGTAFSGLLLRPGEGHRKTGFEARIERQKSTNFIKMFLRNKIEE</sequence>
<dbReference type="Gene3D" id="2.60.40.10">
    <property type="entry name" value="Immunoglobulins"/>
    <property type="match status" value="1"/>
</dbReference>
<dbReference type="PANTHER" id="PTHR11200">
    <property type="entry name" value="INOSITOL 5-PHOSPHATASE"/>
    <property type="match status" value="1"/>
</dbReference>
<dbReference type="InterPro" id="IPR036691">
    <property type="entry name" value="Endo/exonu/phosph_ase_sf"/>
</dbReference>
<feature type="region of interest" description="Disordered" evidence="10">
    <location>
        <begin position="146"/>
        <end position="166"/>
    </location>
</feature>
<dbReference type="GO" id="GO:0007165">
    <property type="term" value="P:signal transduction"/>
    <property type="evidence" value="ECO:0007669"/>
    <property type="project" value="InterPro"/>
</dbReference>
<evidence type="ECO:0000259" key="11">
    <source>
        <dbReference type="PROSITE" id="PS50238"/>
    </source>
</evidence>
<dbReference type="GO" id="GO:0031901">
    <property type="term" value="C:early endosome membrane"/>
    <property type="evidence" value="ECO:0007669"/>
    <property type="project" value="UniProtKB-SubCell"/>
</dbReference>
<dbReference type="GO" id="GO:0052745">
    <property type="term" value="F:inositol phosphate phosphatase activity"/>
    <property type="evidence" value="ECO:0007669"/>
    <property type="project" value="InterPro"/>
</dbReference>
<dbReference type="InterPro" id="IPR046985">
    <property type="entry name" value="IP5"/>
</dbReference>
<dbReference type="SUPFAM" id="SSF48350">
    <property type="entry name" value="GTPase activation domain, GAP"/>
    <property type="match status" value="1"/>
</dbReference>
<feature type="domain" description="Rho-GAP" evidence="11">
    <location>
        <begin position="707"/>
        <end position="887"/>
    </location>
</feature>
<evidence type="ECO:0000313" key="12">
    <source>
        <dbReference type="EMBL" id="CAB3264549.1"/>
    </source>
</evidence>
<dbReference type="FunFam" id="2.60.40.10:FF:000132">
    <property type="entry name" value="Inositol polyphosphate 5-phosphatase OCRL-1 isoform b"/>
    <property type="match status" value="1"/>
</dbReference>
<dbReference type="InterPro" id="IPR000198">
    <property type="entry name" value="RhoGAP_dom"/>
</dbReference>
<dbReference type="InterPro" id="IPR000300">
    <property type="entry name" value="IPPc"/>
</dbReference>
<dbReference type="Pfam" id="PF21310">
    <property type="entry name" value="OCRL-like_ASH"/>
    <property type="match status" value="1"/>
</dbReference>
<evidence type="ECO:0000256" key="8">
    <source>
        <dbReference type="ARBA" id="ARBA00023136"/>
    </source>
</evidence>
<dbReference type="GO" id="GO:0004439">
    <property type="term" value="F:phosphatidylinositol-4,5-bisphosphate 5-phosphatase activity"/>
    <property type="evidence" value="ECO:0007669"/>
    <property type="project" value="UniProtKB-EC"/>
</dbReference>